<sequence>MTKKKRSKKNNTRKKKIIKYMALSLGVVLIAGLAISAPMIVKAFKLAKEAKSVVSESSYNTFNASQTTMIYDTNGAEMGTMSSVKDLDYLDFTDIPTDVVNAFVIMEDQKFYSHGGVDLVGIARAVVANQKSDHISQGASTITQQLARNIFLTSEVTWQRKIKEAFIAIELEKKYSKDEILEFYLNNIYFANGYYGIEAASKGYFSKSVSELSLSEQAFLAAIPNSPTRYNPVENYDATLGRRNLVLKQMNENNKINDTDYNVALEETITLNLQETAKNNYVDTYVRRCATESMMATYGFTFRYDFKSEEDYNTYKDSYDSNYAILQKRLFNGGYSVYTSINLTAQEELQKSIDDNLVKFSSLSGDGVFEMQGAATCVDNSTGNVIAIVGGRSQELPGYTLNRAYQSYRQPGSSIKPLNVYTPYLQLGNDPNTVVVDEPIEGGPKNGDNKYDGKMTLRDAVRVSKNTVAWKIYGQITPRSGCEFLMKMQFKKIYVDKDIIAGALGGFTEGVSTEEMAGGYATLANDGVYRRATCIVTIKSSDGKTTVDETHRESKVYDVNSSRMMTDMLKTVVKSGTGVLANIDNAIVAGKTGTTNSNKDAWFVGYSKYYTTSVWIGYDMPQEMSSPGQYTCAIWKQFMTTLHTNLPIVDFGSFTLKEKQKKSEEVVTQAPAQEKTVKDNKNEKKKEVDEDSTIESTSATKATGKIAETQKATIQYGDADSTLIGGDQDAKIK</sequence>
<feature type="compositionally biased region" description="Basic and acidic residues" evidence="26">
    <location>
        <begin position="675"/>
        <end position="688"/>
    </location>
</feature>
<evidence type="ECO:0000256" key="14">
    <source>
        <dbReference type="ARBA" id="ARBA00022960"/>
    </source>
</evidence>
<evidence type="ECO:0000256" key="22">
    <source>
        <dbReference type="ARBA" id="ARBA00034000"/>
    </source>
</evidence>
<protein>
    <recommendedName>
        <fullName evidence="7">Penicillin-binding protein 1A</fullName>
        <ecNumber evidence="23">2.4.99.28</ecNumber>
        <ecNumber evidence="6">3.4.16.4</ecNumber>
    </recommendedName>
</protein>
<keyword evidence="18" id="KW-0472">Membrane</keyword>
<accession>A0A1I0MVL6</accession>
<proteinExistence type="inferred from homology"/>
<evidence type="ECO:0000256" key="12">
    <source>
        <dbReference type="ARBA" id="ARBA00022692"/>
    </source>
</evidence>
<evidence type="ECO:0000256" key="23">
    <source>
        <dbReference type="ARBA" id="ARBA00044770"/>
    </source>
</evidence>
<dbReference type="GO" id="GO:0009252">
    <property type="term" value="P:peptidoglycan biosynthetic process"/>
    <property type="evidence" value="ECO:0007669"/>
    <property type="project" value="UniProtKB-UniPathway"/>
</dbReference>
<evidence type="ECO:0000256" key="4">
    <source>
        <dbReference type="ARBA" id="ARBA00007090"/>
    </source>
</evidence>
<comment type="catalytic activity">
    <reaction evidence="22">
        <text>Preferential cleavage: (Ac)2-L-Lys-D-Ala-|-D-Ala. Also transpeptidation of peptidyl-alanyl moieties that are N-acyl substituents of D-alanine.</text>
        <dbReference type="EC" id="3.4.16.4"/>
    </reaction>
</comment>
<evidence type="ECO:0000256" key="24">
    <source>
        <dbReference type="ARBA" id="ARBA00049902"/>
    </source>
</evidence>
<keyword evidence="16" id="KW-0573">Peptidoglycan synthesis</keyword>
<dbReference type="NCBIfam" id="TIGR02074">
    <property type="entry name" value="PBP_1a_fam"/>
    <property type="match status" value="1"/>
</dbReference>
<comment type="function">
    <text evidence="1">Cell wall formation. Synthesis of cross-linked peptidoglycan from the lipid intermediates. The enzyme has a penicillin-insensitive transglycosylase N-terminal domain (formation of linear glycan strands) and a penicillin-sensitive transpeptidase C-terminal domain (cross-linking of the peptide subunits).</text>
</comment>
<dbReference type="SUPFAM" id="SSF56601">
    <property type="entry name" value="beta-lactamase/transpeptidase-like"/>
    <property type="match status" value="1"/>
</dbReference>
<evidence type="ECO:0000256" key="26">
    <source>
        <dbReference type="SAM" id="MobiDB-lite"/>
    </source>
</evidence>
<evidence type="ECO:0000256" key="13">
    <source>
        <dbReference type="ARBA" id="ARBA00022801"/>
    </source>
</evidence>
<dbReference type="UniPathway" id="UPA00219"/>
<dbReference type="GO" id="GO:0006508">
    <property type="term" value="P:proteolysis"/>
    <property type="evidence" value="ECO:0007669"/>
    <property type="project" value="UniProtKB-KW"/>
</dbReference>
<evidence type="ECO:0000256" key="8">
    <source>
        <dbReference type="ARBA" id="ARBA00022645"/>
    </source>
</evidence>
<dbReference type="SUPFAM" id="SSF53955">
    <property type="entry name" value="Lysozyme-like"/>
    <property type="match status" value="1"/>
</dbReference>
<evidence type="ECO:0000256" key="11">
    <source>
        <dbReference type="ARBA" id="ARBA00022679"/>
    </source>
</evidence>
<evidence type="ECO:0000256" key="21">
    <source>
        <dbReference type="ARBA" id="ARBA00023316"/>
    </source>
</evidence>
<evidence type="ECO:0000259" key="27">
    <source>
        <dbReference type="Pfam" id="PF00905"/>
    </source>
</evidence>
<keyword evidence="19" id="KW-0046">Antibiotic resistance</keyword>
<evidence type="ECO:0000256" key="15">
    <source>
        <dbReference type="ARBA" id="ARBA00022968"/>
    </source>
</evidence>
<dbReference type="PANTHER" id="PTHR32282:SF33">
    <property type="entry name" value="PEPTIDOGLYCAN GLYCOSYLTRANSFERASE"/>
    <property type="match status" value="1"/>
</dbReference>
<keyword evidence="12" id="KW-0812">Transmembrane</keyword>
<dbReference type="PANTHER" id="PTHR32282">
    <property type="entry name" value="BINDING PROTEIN TRANSPEPTIDASE, PUTATIVE-RELATED"/>
    <property type="match status" value="1"/>
</dbReference>
<feature type="region of interest" description="Disordered" evidence="26">
    <location>
        <begin position="664"/>
        <end position="705"/>
    </location>
</feature>
<evidence type="ECO:0000256" key="16">
    <source>
        <dbReference type="ARBA" id="ARBA00022984"/>
    </source>
</evidence>
<dbReference type="GO" id="GO:0071555">
    <property type="term" value="P:cell wall organization"/>
    <property type="evidence" value="ECO:0007669"/>
    <property type="project" value="UniProtKB-KW"/>
</dbReference>
<dbReference type="AlphaFoldDB" id="A0A1I0MVL6"/>
<keyword evidence="10" id="KW-0328">Glycosyltransferase</keyword>
<dbReference type="InterPro" id="IPR023346">
    <property type="entry name" value="Lysozyme-like_dom_sf"/>
</dbReference>
<dbReference type="Pfam" id="PF00905">
    <property type="entry name" value="Transpeptidase"/>
    <property type="match status" value="1"/>
</dbReference>
<evidence type="ECO:0000256" key="10">
    <source>
        <dbReference type="ARBA" id="ARBA00022676"/>
    </source>
</evidence>
<feature type="domain" description="Penicillin-binding protein transpeptidase" evidence="27">
    <location>
        <begin position="373"/>
        <end position="637"/>
    </location>
</feature>
<dbReference type="InterPro" id="IPR001264">
    <property type="entry name" value="Glyco_trans_51"/>
</dbReference>
<dbReference type="GO" id="GO:0009002">
    <property type="term" value="F:serine-type D-Ala-D-Ala carboxypeptidase activity"/>
    <property type="evidence" value="ECO:0007669"/>
    <property type="project" value="UniProtKB-EC"/>
</dbReference>
<evidence type="ECO:0000256" key="2">
    <source>
        <dbReference type="ARBA" id="ARBA00004401"/>
    </source>
</evidence>
<evidence type="ECO:0000256" key="17">
    <source>
        <dbReference type="ARBA" id="ARBA00022989"/>
    </source>
</evidence>
<dbReference type="GO" id="GO:0008658">
    <property type="term" value="F:penicillin binding"/>
    <property type="evidence" value="ECO:0007669"/>
    <property type="project" value="InterPro"/>
</dbReference>
<evidence type="ECO:0000256" key="9">
    <source>
        <dbReference type="ARBA" id="ARBA00022670"/>
    </source>
</evidence>
<dbReference type="FunFam" id="1.10.3810.10:FF:000001">
    <property type="entry name" value="Penicillin-binding protein 1A"/>
    <property type="match status" value="1"/>
</dbReference>
<comment type="pathway">
    <text evidence="25">Glycan biosynthesis.</text>
</comment>
<evidence type="ECO:0000313" key="29">
    <source>
        <dbReference type="EMBL" id="SEV92070.1"/>
    </source>
</evidence>
<keyword evidence="20" id="KW-0511">Multifunctional enzyme</keyword>
<evidence type="ECO:0000256" key="3">
    <source>
        <dbReference type="ARBA" id="ARBA00004752"/>
    </source>
</evidence>
<keyword evidence="30" id="KW-1185">Reference proteome</keyword>
<comment type="subcellular location">
    <subcellularLocation>
        <location evidence="2">Cell membrane</location>
        <topology evidence="2">Single-pass type II membrane protein</topology>
    </subcellularLocation>
</comment>
<dbReference type="Pfam" id="PF00912">
    <property type="entry name" value="Transgly"/>
    <property type="match status" value="1"/>
</dbReference>
<evidence type="ECO:0000256" key="18">
    <source>
        <dbReference type="ARBA" id="ARBA00023136"/>
    </source>
</evidence>
<dbReference type="GO" id="GO:0005886">
    <property type="term" value="C:plasma membrane"/>
    <property type="evidence" value="ECO:0007669"/>
    <property type="project" value="UniProtKB-SubCell"/>
</dbReference>
<organism evidence="29 30">
    <name type="scientific">[Clostridium] fimetarium</name>
    <dbReference type="NCBI Taxonomy" id="99656"/>
    <lineage>
        <taxon>Bacteria</taxon>
        <taxon>Bacillati</taxon>
        <taxon>Bacillota</taxon>
        <taxon>Clostridia</taxon>
        <taxon>Lachnospirales</taxon>
        <taxon>Lachnospiraceae</taxon>
    </lineage>
</organism>
<keyword evidence="13" id="KW-0378">Hydrolase</keyword>
<gene>
    <name evidence="29" type="ORF">SAMN05421659_102140</name>
</gene>
<dbReference type="GO" id="GO:0046677">
    <property type="term" value="P:response to antibiotic"/>
    <property type="evidence" value="ECO:0007669"/>
    <property type="project" value="UniProtKB-KW"/>
</dbReference>
<dbReference type="InterPro" id="IPR001460">
    <property type="entry name" value="PCN-bd_Tpept"/>
</dbReference>
<dbReference type="InterPro" id="IPR012338">
    <property type="entry name" value="Beta-lactam/transpept-like"/>
</dbReference>
<comment type="similarity">
    <text evidence="5">In the N-terminal section; belongs to the glycosyltransferase 51 family.</text>
</comment>
<dbReference type="GO" id="GO:0008955">
    <property type="term" value="F:peptidoglycan glycosyltransferase activity"/>
    <property type="evidence" value="ECO:0007669"/>
    <property type="project" value="UniProtKB-EC"/>
</dbReference>
<evidence type="ECO:0000256" key="6">
    <source>
        <dbReference type="ARBA" id="ARBA00012448"/>
    </source>
</evidence>
<evidence type="ECO:0000256" key="1">
    <source>
        <dbReference type="ARBA" id="ARBA00002624"/>
    </source>
</evidence>
<keyword evidence="15" id="KW-0735">Signal-anchor</keyword>
<dbReference type="GO" id="GO:0008360">
    <property type="term" value="P:regulation of cell shape"/>
    <property type="evidence" value="ECO:0007669"/>
    <property type="project" value="UniProtKB-KW"/>
</dbReference>
<comment type="catalytic activity">
    <reaction evidence="24">
        <text>[GlcNAc-(1-&gt;4)-Mur2Ac(oyl-L-Ala-gamma-D-Glu-L-Lys-D-Ala-D-Ala)](n)-di-trans,octa-cis-undecaprenyl diphosphate + beta-D-GlcNAc-(1-&gt;4)-Mur2Ac(oyl-L-Ala-gamma-D-Glu-L-Lys-D-Ala-D-Ala)-di-trans,octa-cis-undecaprenyl diphosphate = [GlcNAc-(1-&gt;4)-Mur2Ac(oyl-L-Ala-gamma-D-Glu-L-Lys-D-Ala-D-Ala)](n+1)-di-trans,octa-cis-undecaprenyl diphosphate + di-trans,octa-cis-undecaprenyl diphosphate + H(+)</text>
        <dbReference type="Rhea" id="RHEA:23708"/>
        <dbReference type="Rhea" id="RHEA-COMP:9602"/>
        <dbReference type="Rhea" id="RHEA-COMP:9603"/>
        <dbReference type="ChEBI" id="CHEBI:15378"/>
        <dbReference type="ChEBI" id="CHEBI:58405"/>
        <dbReference type="ChEBI" id="CHEBI:60033"/>
        <dbReference type="ChEBI" id="CHEBI:78435"/>
        <dbReference type="EC" id="2.4.99.28"/>
    </reaction>
</comment>
<keyword evidence="9" id="KW-0645">Protease</keyword>
<dbReference type="EC" id="3.4.16.4" evidence="6"/>
<dbReference type="Proteomes" id="UP000199701">
    <property type="component" value="Unassembled WGS sequence"/>
</dbReference>
<dbReference type="EMBL" id="FOJI01000002">
    <property type="protein sequence ID" value="SEV92070.1"/>
    <property type="molecule type" value="Genomic_DNA"/>
</dbReference>
<keyword evidence="11" id="KW-0808">Transferase</keyword>
<evidence type="ECO:0000256" key="19">
    <source>
        <dbReference type="ARBA" id="ARBA00023251"/>
    </source>
</evidence>
<dbReference type="STRING" id="99656.SAMN05421659_102140"/>
<keyword evidence="14" id="KW-0133">Cell shape</keyword>
<evidence type="ECO:0000256" key="20">
    <source>
        <dbReference type="ARBA" id="ARBA00023268"/>
    </source>
</evidence>
<reference evidence="29 30" key="1">
    <citation type="submission" date="2016-10" db="EMBL/GenBank/DDBJ databases">
        <authorList>
            <person name="de Groot N.N."/>
        </authorList>
    </citation>
    <scope>NUCLEOTIDE SEQUENCE [LARGE SCALE GENOMIC DNA]</scope>
    <source>
        <strain evidence="29 30">DSM 9179</strain>
    </source>
</reference>
<dbReference type="InterPro" id="IPR050396">
    <property type="entry name" value="Glycosyltr_51/Transpeptidase"/>
</dbReference>
<evidence type="ECO:0000259" key="28">
    <source>
        <dbReference type="Pfam" id="PF00912"/>
    </source>
</evidence>
<comment type="pathway">
    <text evidence="3">Cell wall biogenesis; peptidoglycan biosynthesis.</text>
</comment>
<keyword evidence="21" id="KW-0961">Cell wall biogenesis/degradation</keyword>
<feature type="domain" description="Glycosyl transferase family 51" evidence="28">
    <location>
        <begin position="76"/>
        <end position="250"/>
    </location>
</feature>
<keyword evidence="8" id="KW-0121">Carboxypeptidase</keyword>
<dbReference type="InterPro" id="IPR036950">
    <property type="entry name" value="PBP_transglycosylase"/>
</dbReference>
<evidence type="ECO:0000256" key="5">
    <source>
        <dbReference type="ARBA" id="ARBA00007739"/>
    </source>
</evidence>
<dbReference type="EC" id="2.4.99.28" evidence="23"/>
<name>A0A1I0MVL6_9FIRM</name>
<dbReference type="Gene3D" id="1.10.3810.10">
    <property type="entry name" value="Biosynthetic peptidoglycan transglycosylase-like"/>
    <property type="match status" value="1"/>
</dbReference>
<evidence type="ECO:0000256" key="7">
    <source>
        <dbReference type="ARBA" id="ARBA00018638"/>
    </source>
</evidence>
<evidence type="ECO:0000256" key="25">
    <source>
        <dbReference type="ARBA" id="ARBA00060592"/>
    </source>
</evidence>
<dbReference type="Gene3D" id="3.40.710.10">
    <property type="entry name" value="DD-peptidase/beta-lactamase superfamily"/>
    <property type="match status" value="1"/>
</dbReference>
<dbReference type="RefSeq" id="WP_242940947.1">
    <property type="nucleotide sequence ID" value="NZ_FOJI01000002.1"/>
</dbReference>
<evidence type="ECO:0000313" key="30">
    <source>
        <dbReference type="Proteomes" id="UP000199701"/>
    </source>
</evidence>
<comment type="similarity">
    <text evidence="4">In the C-terminal section; belongs to the transpeptidase family.</text>
</comment>
<keyword evidence="17" id="KW-1133">Transmembrane helix</keyword>